<feature type="active site" description="Proton donor/acceptor" evidence="9">
    <location>
        <position position="72"/>
    </location>
</feature>
<keyword evidence="5 9" id="KW-0862">Zinc</keyword>
<feature type="binding site" evidence="9">
    <location>
        <position position="62"/>
    </location>
    <ligand>
        <name>Zn(2+)</name>
        <dbReference type="ChEBI" id="CHEBI:29105"/>
        <label>1</label>
    </ligand>
</feature>
<dbReference type="PANTHER" id="PTHR31118">
    <property type="entry name" value="CYCLASE-LIKE PROTEIN 2"/>
    <property type="match status" value="1"/>
</dbReference>
<feature type="binding site" evidence="9">
    <location>
        <position position="66"/>
    </location>
    <ligand>
        <name>Zn(2+)</name>
        <dbReference type="ChEBI" id="CHEBI:29105"/>
        <label>1</label>
    </ligand>
</feature>
<evidence type="ECO:0000256" key="6">
    <source>
        <dbReference type="ARBA" id="ARBA00023079"/>
    </source>
</evidence>
<feature type="binding site" evidence="9">
    <location>
        <position position="190"/>
    </location>
    <ligand>
        <name>Zn(2+)</name>
        <dbReference type="ChEBI" id="CHEBI:29105"/>
        <label>1</label>
    </ligand>
</feature>
<dbReference type="UniPathway" id="UPA00333">
    <property type="reaction ID" value="UER00454"/>
</dbReference>
<comment type="subunit">
    <text evidence="2 9">Homodimer.</text>
</comment>
<dbReference type="EC" id="3.5.1.9" evidence="9"/>
<dbReference type="AlphaFoldDB" id="A0A3D4V720"/>
<dbReference type="GO" id="GO:0004061">
    <property type="term" value="F:arylformamidase activity"/>
    <property type="evidence" value="ECO:0007669"/>
    <property type="project" value="UniProtKB-UniRule"/>
</dbReference>
<evidence type="ECO:0000256" key="4">
    <source>
        <dbReference type="ARBA" id="ARBA00022801"/>
    </source>
</evidence>
<evidence type="ECO:0000256" key="5">
    <source>
        <dbReference type="ARBA" id="ARBA00022833"/>
    </source>
</evidence>
<dbReference type="Pfam" id="PF04199">
    <property type="entry name" value="Cyclase"/>
    <property type="match status" value="1"/>
</dbReference>
<dbReference type="Proteomes" id="UP000264071">
    <property type="component" value="Unassembled WGS sequence"/>
</dbReference>
<comment type="cofactor">
    <cofactor evidence="9">
        <name>Zn(2+)</name>
        <dbReference type="ChEBI" id="CHEBI:29105"/>
    </cofactor>
    <text evidence="9">Binds 2 zinc ions per subunit.</text>
</comment>
<feature type="binding site" evidence="9">
    <location>
        <position position="178"/>
    </location>
    <ligand>
        <name>Zn(2+)</name>
        <dbReference type="ChEBI" id="CHEBI:29105"/>
        <label>2</label>
    </ligand>
</feature>
<feature type="binding site" evidence="9">
    <location>
        <position position="68"/>
    </location>
    <ligand>
        <name>Zn(2+)</name>
        <dbReference type="ChEBI" id="CHEBI:29105"/>
        <label>2</label>
    </ligand>
</feature>
<organism evidence="10 11">
    <name type="scientific">Gemmatimonas aurantiaca</name>
    <dbReference type="NCBI Taxonomy" id="173480"/>
    <lineage>
        <taxon>Bacteria</taxon>
        <taxon>Pseudomonadati</taxon>
        <taxon>Gemmatimonadota</taxon>
        <taxon>Gemmatimonadia</taxon>
        <taxon>Gemmatimonadales</taxon>
        <taxon>Gemmatimonadaceae</taxon>
        <taxon>Gemmatimonas</taxon>
    </lineage>
</organism>
<comment type="function">
    <text evidence="1 9">Catalyzes the hydrolysis of N-formyl-L-kynurenine to L-kynurenine, the second step in the kynurenine pathway of tryptophan degradation.</text>
</comment>
<keyword evidence="6 9" id="KW-0823">Tryptophan catabolism</keyword>
<comment type="catalytic activity">
    <reaction evidence="7 9">
        <text>N-formyl-L-kynurenine + H2O = L-kynurenine + formate + H(+)</text>
        <dbReference type="Rhea" id="RHEA:13009"/>
        <dbReference type="ChEBI" id="CHEBI:15377"/>
        <dbReference type="ChEBI" id="CHEBI:15378"/>
        <dbReference type="ChEBI" id="CHEBI:15740"/>
        <dbReference type="ChEBI" id="CHEBI:57959"/>
        <dbReference type="ChEBI" id="CHEBI:58629"/>
        <dbReference type="EC" id="3.5.1.9"/>
    </reaction>
</comment>
<evidence type="ECO:0000256" key="2">
    <source>
        <dbReference type="ARBA" id="ARBA00011738"/>
    </source>
</evidence>
<dbReference type="EMBL" id="DPIY01000006">
    <property type="protein sequence ID" value="HCT56949.1"/>
    <property type="molecule type" value="Genomic_DNA"/>
</dbReference>
<gene>
    <name evidence="9" type="primary">kynB</name>
    <name evidence="10" type="ORF">DGD08_07010</name>
</gene>
<evidence type="ECO:0000256" key="1">
    <source>
        <dbReference type="ARBA" id="ARBA00002204"/>
    </source>
</evidence>
<keyword evidence="4 9" id="KW-0378">Hydrolase</keyword>
<dbReference type="FunFam" id="3.50.30.50:FF:000001">
    <property type="entry name" value="Kynurenine formamidase"/>
    <property type="match status" value="1"/>
</dbReference>
<dbReference type="GO" id="GO:0019441">
    <property type="term" value="P:L-tryptophan catabolic process to kynurenine"/>
    <property type="evidence" value="ECO:0007669"/>
    <property type="project" value="UniProtKB-UniRule"/>
</dbReference>
<dbReference type="PANTHER" id="PTHR31118:SF32">
    <property type="entry name" value="KYNURENINE FORMAMIDASE"/>
    <property type="match status" value="1"/>
</dbReference>
<name>A0A3D4V720_9BACT</name>
<dbReference type="SUPFAM" id="SSF102198">
    <property type="entry name" value="Putative cyclase"/>
    <property type="match status" value="1"/>
</dbReference>
<sequence length="228" mass="24666">MSPHSMCPRSELLRNRMWHDISVPLGAGTPEWPGDHPFTCGWTMRREDGESVNLAAITTSFHVGTHADAPVHVHSEWPASDGLELGAFVGEALVVALPASHGVAQDIDLPLLQRLIGEHAVSRVLLRTGHTSAAGIFPDDWPALTAEAATWLVDRGVKLWGVDAPSVDRRQSKSLDVHHALLGRGTFVLENLDLRHIETGVYELIAPPLAVIGADAAPVRALLRRRVG</sequence>
<proteinExistence type="inferred from homology"/>
<evidence type="ECO:0000313" key="10">
    <source>
        <dbReference type="EMBL" id="HCT56949.1"/>
    </source>
</evidence>
<evidence type="ECO:0000256" key="9">
    <source>
        <dbReference type="HAMAP-Rule" id="MF_01969"/>
    </source>
</evidence>
<dbReference type="HAMAP" id="MF_01969">
    <property type="entry name" value="KynB"/>
    <property type="match status" value="1"/>
</dbReference>
<feature type="binding site" evidence="9">
    <location>
        <position position="32"/>
    </location>
    <ligand>
        <name>substrate</name>
    </ligand>
</feature>
<evidence type="ECO:0000256" key="3">
    <source>
        <dbReference type="ARBA" id="ARBA00022723"/>
    </source>
</evidence>
<feature type="binding site" evidence="9">
    <location>
        <position position="190"/>
    </location>
    <ligand>
        <name>Zn(2+)</name>
        <dbReference type="ChEBI" id="CHEBI:29105"/>
        <label>2</label>
    </ligand>
</feature>
<dbReference type="InterPro" id="IPR037175">
    <property type="entry name" value="KFase_sf"/>
</dbReference>
<dbReference type="Gene3D" id="3.50.30.50">
    <property type="entry name" value="Putative cyclase"/>
    <property type="match status" value="1"/>
</dbReference>
<protein>
    <recommendedName>
        <fullName evidence="9">Kynurenine formamidase</fullName>
        <shortName evidence="9">KFA</shortName>
        <shortName evidence="9">KFase</shortName>
        <ecNumber evidence="9">3.5.1.9</ecNumber>
    </recommendedName>
    <alternativeName>
        <fullName evidence="9">Arylformamidase</fullName>
    </alternativeName>
    <alternativeName>
        <fullName evidence="9">N-formylkynurenine formamidase</fullName>
        <shortName evidence="9">FKF</shortName>
    </alternativeName>
</protein>
<accession>A0A3D4V720</accession>
<comment type="pathway">
    <text evidence="8 9">Amino-acid degradation; L-tryptophan degradation via kynurenine pathway; L-kynurenine from L-tryptophan: step 2/2.</text>
</comment>
<evidence type="ECO:0000256" key="8">
    <source>
        <dbReference type="ARBA" id="ARBA00060547"/>
    </source>
</evidence>
<dbReference type="InterPro" id="IPR017484">
    <property type="entry name" value="Kynurenine_formamidase_bac"/>
</dbReference>
<keyword evidence="3 9" id="KW-0479">Metal-binding</keyword>
<dbReference type="InterPro" id="IPR007325">
    <property type="entry name" value="KFase/CYL"/>
</dbReference>
<comment type="caution">
    <text evidence="10">The sequence shown here is derived from an EMBL/GenBank/DDBJ whole genome shotgun (WGS) entry which is preliminary data.</text>
</comment>
<feature type="binding site" evidence="9">
    <location>
        <position position="68"/>
    </location>
    <ligand>
        <name>Zn(2+)</name>
        <dbReference type="ChEBI" id="CHEBI:29105"/>
        <label>1</label>
    </ligand>
</feature>
<dbReference type="GO" id="GO:0004328">
    <property type="term" value="F:formamidase activity"/>
    <property type="evidence" value="ECO:0007669"/>
    <property type="project" value="InterPro"/>
</dbReference>
<dbReference type="GO" id="GO:0008270">
    <property type="term" value="F:zinc ion binding"/>
    <property type="evidence" value="ECO:0007669"/>
    <property type="project" value="UniProtKB-UniRule"/>
</dbReference>
<comment type="similarity">
    <text evidence="9">Belongs to the Cyclase 1 superfamily. KynB family.</text>
</comment>
<evidence type="ECO:0000313" key="11">
    <source>
        <dbReference type="Proteomes" id="UP000264071"/>
    </source>
</evidence>
<evidence type="ECO:0000256" key="7">
    <source>
        <dbReference type="ARBA" id="ARBA00048496"/>
    </source>
</evidence>
<reference evidence="10 11" key="1">
    <citation type="journal article" date="2018" name="Nat. Biotechnol.">
        <title>A standardized bacterial taxonomy based on genome phylogeny substantially revises the tree of life.</title>
        <authorList>
            <person name="Parks D.H."/>
            <person name="Chuvochina M."/>
            <person name="Waite D.W."/>
            <person name="Rinke C."/>
            <person name="Skarshewski A."/>
            <person name="Chaumeil P.A."/>
            <person name="Hugenholtz P."/>
        </authorList>
    </citation>
    <scope>NUCLEOTIDE SEQUENCE [LARGE SCALE GENOMIC DNA]</scope>
    <source>
        <strain evidence="10">UBA8844</strain>
    </source>
</reference>